<dbReference type="SMART" id="SM00382">
    <property type="entry name" value="AAA"/>
    <property type="match status" value="1"/>
</dbReference>
<dbReference type="CDD" id="cd19481">
    <property type="entry name" value="RecA-like_protease"/>
    <property type="match status" value="1"/>
</dbReference>
<feature type="region of interest" description="Disordered" evidence="1">
    <location>
        <begin position="380"/>
        <end position="429"/>
    </location>
</feature>
<gene>
    <name evidence="3" type="ORF">BP6252_02342</name>
</gene>
<feature type="compositionally biased region" description="Acidic residues" evidence="1">
    <location>
        <begin position="393"/>
        <end position="415"/>
    </location>
</feature>
<feature type="region of interest" description="Disordered" evidence="1">
    <location>
        <begin position="36"/>
        <end position="76"/>
    </location>
</feature>
<protein>
    <submittedName>
        <fullName evidence="3">p-loop containing nucleoside triphosphate hydrolase-24</fullName>
    </submittedName>
</protein>
<dbReference type="AlphaFoldDB" id="A0A3D8SEK0"/>
<proteinExistence type="predicted"/>
<reference evidence="3 4" key="1">
    <citation type="journal article" date="2018" name="IMA Fungus">
        <title>IMA Genome-F 9: Draft genome sequence of Annulohypoxylon stygium, Aspergillus mulundensis, Berkeleyomyces basicola (syn. Thielaviopsis basicola), Ceratocystis smalleyi, two Cercospora beticola strains, Coleophoma cylindrospora, Fusarium fracticaudum, Phialophora cf. hyalina, and Morchella septimelata.</title>
        <authorList>
            <person name="Wingfield B.D."/>
            <person name="Bills G.F."/>
            <person name="Dong Y."/>
            <person name="Huang W."/>
            <person name="Nel W.J."/>
            <person name="Swalarsk-Parry B.S."/>
            <person name="Vaghefi N."/>
            <person name="Wilken P.M."/>
            <person name="An Z."/>
            <person name="de Beer Z.W."/>
            <person name="De Vos L."/>
            <person name="Chen L."/>
            <person name="Duong T.A."/>
            <person name="Gao Y."/>
            <person name="Hammerbacher A."/>
            <person name="Kikkert J.R."/>
            <person name="Li Y."/>
            <person name="Li H."/>
            <person name="Li K."/>
            <person name="Li Q."/>
            <person name="Liu X."/>
            <person name="Ma X."/>
            <person name="Naidoo K."/>
            <person name="Pethybridge S.J."/>
            <person name="Sun J."/>
            <person name="Steenkamp E.T."/>
            <person name="van der Nest M.A."/>
            <person name="van Wyk S."/>
            <person name="Wingfield M.J."/>
            <person name="Xiong C."/>
            <person name="Yue Q."/>
            <person name="Zhang X."/>
        </authorList>
    </citation>
    <scope>NUCLEOTIDE SEQUENCE [LARGE SCALE GENOMIC DNA]</scope>
    <source>
        <strain evidence="3 4">BP6252</strain>
    </source>
</reference>
<sequence>MVAVDSNVSVPQEADAVSLDERKVVITHLMAEMGSATRQAAVGTADKETKETEDNEEAEETEGTEETKDITPAQAKQGMQCEVKNLYQKEDERGRCTWTEKYPDGLEEAAENEITARYAILVRNKKSFDSRKKLEIDSVVVQSPLLKEILGKVLKDYPGVSTNLNRLVFSAPFHPFVHRWEQFTTAKDAQEDGEAKEHLELLYTVLHDELKDIIAARNDYTAKEVITFEHLWTIYQPGCTLFTSEWGRECAVKFVRGSYYEHNKYGPVFGMNTQILDWDGDKFGFASSQSLVLAYTGTMAIADLDAFPLKFHPNEKAIRAKLLKRGKLFEDFHGYHYKAYKAFALGKDYCGNTIKVTVDSRIIIDTYAFGKFNPNRLPHLAPLKSKSNNTPEFSDESEDDESYESEYYGSDDDDSQGYGSDNDLDTSKTRKRMPLSHDQLIYASPRLKGYALKTKQWLEFFVDSVSDIQWNNEAFDSLVLPADQKELILAFASSQVKYKDTFDDVISGKGKGIILLLSGGPGIGKTLTAESVAEDMKVPLYMMSAGDLGISSDEVESSLTKILEMVAKWNAVLLLDECDVFLEARSAHDLERNKIVSIFLRTLEYYEGILFLTTNRVKNMDPAFQSRIHISMEYPNLDAAARSQVWKNFLDRGVRHELGEEEIATLAKIEINGRQIKNILKTSQLLARHKDMPLRFEHLKTVLGVEGRL</sequence>
<dbReference type="Pfam" id="PF00004">
    <property type="entry name" value="AAA"/>
    <property type="match status" value="1"/>
</dbReference>
<evidence type="ECO:0000256" key="1">
    <source>
        <dbReference type="SAM" id="MobiDB-lite"/>
    </source>
</evidence>
<dbReference type="InterPro" id="IPR003959">
    <property type="entry name" value="ATPase_AAA_core"/>
</dbReference>
<dbReference type="Pfam" id="PF22942">
    <property type="entry name" value="DUF7025"/>
    <property type="match status" value="1"/>
</dbReference>
<dbReference type="InterPro" id="IPR054289">
    <property type="entry name" value="DUF7025"/>
</dbReference>
<evidence type="ECO:0000313" key="4">
    <source>
        <dbReference type="Proteomes" id="UP000256645"/>
    </source>
</evidence>
<dbReference type="SUPFAM" id="SSF52540">
    <property type="entry name" value="P-loop containing nucleoside triphosphate hydrolases"/>
    <property type="match status" value="1"/>
</dbReference>
<dbReference type="OrthoDB" id="10042665at2759"/>
<dbReference type="InterPro" id="IPR027417">
    <property type="entry name" value="P-loop_NTPase"/>
</dbReference>
<evidence type="ECO:0000259" key="2">
    <source>
        <dbReference type="SMART" id="SM00382"/>
    </source>
</evidence>
<dbReference type="EMBL" id="PDLM01000002">
    <property type="protein sequence ID" value="RDW84752.1"/>
    <property type="molecule type" value="Genomic_DNA"/>
</dbReference>
<comment type="caution">
    <text evidence="3">The sequence shown here is derived from an EMBL/GenBank/DDBJ whole genome shotgun (WGS) entry which is preliminary data.</text>
</comment>
<keyword evidence="3" id="KW-0378">Hydrolase</keyword>
<dbReference type="STRING" id="1849047.A0A3D8SEK0"/>
<name>A0A3D8SEK0_9HELO</name>
<organism evidence="3 4">
    <name type="scientific">Coleophoma cylindrospora</name>
    <dbReference type="NCBI Taxonomy" id="1849047"/>
    <lineage>
        <taxon>Eukaryota</taxon>
        <taxon>Fungi</taxon>
        <taxon>Dikarya</taxon>
        <taxon>Ascomycota</taxon>
        <taxon>Pezizomycotina</taxon>
        <taxon>Leotiomycetes</taxon>
        <taxon>Helotiales</taxon>
        <taxon>Dermateaceae</taxon>
        <taxon>Coleophoma</taxon>
    </lineage>
</organism>
<keyword evidence="4" id="KW-1185">Reference proteome</keyword>
<dbReference type="PANTHER" id="PTHR46411:SF3">
    <property type="entry name" value="AAA+ ATPASE DOMAIN-CONTAINING PROTEIN"/>
    <property type="match status" value="1"/>
</dbReference>
<dbReference type="GO" id="GO:0005524">
    <property type="term" value="F:ATP binding"/>
    <property type="evidence" value="ECO:0007669"/>
    <property type="project" value="InterPro"/>
</dbReference>
<dbReference type="PANTHER" id="PTHR46411">
    <property type="entry name" value="FAMILY ATPASE, PUTATIVE-RELATED"/>
    <property type="match status" value="1"/>
</dbReference>
<feature type="compositionally biased region" description="Acidic residues" evidence="1">
    <location>
        <begin position="53"/>
        <end position="64"/>
    </location>
</feature>
<feature type="domain" description="AAA+ ATPase" evidence="2">
    <location>
        <begin position="511"/>
        <end position="638"/>
    </location>
</feature>
<dbReference type="GO" id="GO:0016887">
    <property type="term" value="F:ATP hydrolysis activity"/>
    <property type="evidence" value="ECO:0007669"/>
    <property type="project" value="InterPro"/>
</dbReference>
<dbReference type="Proteomes" id="UP000256645">
    <property type="component" value="Unassembled WGS sequence"/>
</dbReference>
<accession>A0A3D8SEK0</accession>
<dbReference type="InterPro" id="IPR003593">
    <property type="entry name" value="AAA+_ATPase"/>
</dbReference>
<evidence type="ECO:0000313" key="3">
    <source>
        <dbReference type="EMBL" id="RDW84752.1"/>
    </source>
</evidence>
<dbReference type="Gene3D" id="3.40.50.300">
    <property type="entry name" value="P-loop containing nucleotide triphosphate hydrolases"/>
    <property type="match status" value="1"/>
</dbReference>